<comment type="caution">
    <text evidence="6">The sequence shown here is derived from an EMBL/GenBank/DDBJ whole genome shotgun (WGS) entry which is preliminary data.</text>
</comment>
<keyword evidence="4" id="KW-0804">Transcription</keyword>
<dbReference type="Pfam" id="PF04542">
    <property type="entry name" value="Sigma70_r2"/>
    <property type="match status" value="1"/>
</dbReference>
<dbReference type="InterPro" id="IPR007627">
    <property type="entry name" value="RNA_pol_sigma70_r2"/>
</dbReference>
<sequence length="171" mass="19890">MSSSEYPLMIARQQEKLLSYIVSLVGDVDDAWDILQETNLILWKKQSELPEVQNFDAWTYTIAKFQTLRFLKTCKRRRVSYLNNELMEVMAQDAVEVLDERPERLKALAECSKQLKDKSQLVLGLFYKKKQSVRGITQETGIKESAVKQILARSRKALYQCIEKKLQSPQV</sequence>
<evidence type="ECO:0000256" key="2">
    <source>
        <dbReference type="ARBA" id="ARBA00023015"/>
    </source>
</evidence>
<evidence type="ECO:0000259" key="5">
    <source>
        <dbReference type="Pfam" id="PF04542"/>
    </source>
</evidence>
<keyword evidence="3" id="KW-0731">Sigma factor</keyword>
<dbReference type="InterPro" id="IPR036388">
    <property type="entry name" value="WH-like_DNA-bd_sf"/>
</dbReference>
<accession>A0ABW4ZE47</accession>
<dbReference type="Proteomes" id="UP001597389">
    <property type="component" value="Unassembled WGS sequence"/>
</dbReference>
<evidence type="ECO:0000313" key="7">
    <source>
        <dbReference type="Proteomes" id="UP001597389"/>
    </source>
</evidence>
<dbReference type="Gene3D" id="1.10.1740.10">
    <property type="match status" value="1"/>
</dbReference>
<dbReference type="InterPro" id="IPR013325">
    <property type="entry name" value="RNA_pol_sigma_r2"/>
</dbReference>
<evidence type="ECO:0000256" key="3">
    <source>
        <dbReference type="ARBA" id="ARBA00023082"/>
    </source>
</evidence>
<dbReference type="InterPro" id="IPR013324">
    <property type="entry name" value="RNA_pol_sigma_r3/r4-like"/>
</dbReference>
<dbReference type="SUPFAM" id="SSF88946">
    <property type="entry name" value="Sigma2 domain of RNA polymerase sigma factors"/>
    <property type="match status" value="1"/>
</dbReference>
<evidence type="ECO:0000313" key="6">
    <source>
        <dbReference type="EMBL" id="MFD2160139.1"/>
    </source>
</evidence>
<evidence type="ECO:0000256" key="4">
    <source>
        <dbReference type="ARBA" id="ARBA00023163"/>
    </source>
</evidence>
<organism evidence="6 7">
    <name type="scientific">Rubritalea tangerina</name>
    <dbReference type="NCBI Taxonomy" id="430798"/>
    <lineage>
        <taxon>Bacteria</taxon>
        <taxon>Pseudomonadati</taxon>
        <taxon>Verrucomicrobiota</taxon>
        <taxon>Verrucomicrobiia</taxon>
        <taxon>Verrucomicrobiales</taxon>
        <taxon>Rubritaleaceae</taxon>
        <taxon>Rubritalea</taxon>
    </lineage>
</organism>
<dbReference type="InterPro" id="IPR014284">
    <property type="entry name" value="RNA_pol_sigma-70_dom"/>
</dbReference>
<gene>
    <name evidence="6" type="ORF">ACFSW8_14635</name>
</gene>
<name>A0ABW4ZE47_9BACT</name>
<protein>
    <submittedName>
        <fullName evidence="6">Sigma-70 family RNA polymerase sigma factor</fullName>
    </submittedName>
</protein>
<dbReference type="PANTHER" id="PTHR43133:SF51">
    <property type="entry name" value="RNA POLYMERASE SIGMA FACTOR"/>
    <property type="match status" value="1"/>
</dbReference>
<feature type="domain" description="RNA polymerase sigma-70 region 2" evidence="5">
    <location>
        <begin position="10"/>
        <end position="75"/>
    </location>
</feature>
<keyword evidence="2" id="KW-0805">Transcription regulation</keyword>
<dbReference type="PANTHER" id="PTHR43133">
    <property type="entry name" value="RNA POLYMERASE ECF-TYPE SIGMA FACTO"/>
    <property type="match status" value="1"/>
</dbReference>
<proteinExistence type="inferred from homology"/>
<dbReference type="RefSeq" id="WP_377087087.1">
    <property type="nucleotide sequence ID" value="NZ_JBHSJL010000014.1"/>
</dbReference>
<dbReference type="EMBL" id="JBHUJB010000073">
    <property type="protein sequence ID" value="MFD2160139.1"/>
    <property type="molecule type" value="Genomic_DNA"/>
</dbReference>
<dbReference type="NCBIfam" id="TIGR02937">
    <property type="entry name" value="sigma70-ECF"/>
    <property type="match status" value="1"/>
</dbReference>
<reference evidence="7" key="1">
    <citation type="journal article" date="2019" name="Int. J. Syst. Evol. Microbiol.">
        <title>The Global Catalogue of Microorganisms (GCM) 10K type strain sequencing project: providing services to taxonomists for standard genome sequencing and annotation.</title>
        <authorList>
            <consortium name="The Broad Institute Genomics Platform"/>
            <consortium name="The Broad Institute Genome Sequencing Center for Infectious Disease"/>
            <person name="Wu L."/>
            <person name="Ma J."/>
        </authorList>
    </citation>
    <scope>NUCLEOTIDE SEQUENCE [LARGE SCALE GENOMIC DNA]</scope>
    <source>
        <strain evidence="7">CCUG 57942</strain>
    </source>
</reference>
<evidence type="ECO:0000256" key="1">
    <source>
        <dbReference type="ARBA" id="ARBA00010641"/>
    </source>
</evidence>
<dbReference type="SUPFAM" id="SSF88659">
    <property type="entry name" value="Sigma3 and sigma4 domains of RNA polymerase sigma factors"/>
    <property type="match status" value="1"/>
</dbReference>
<dbReference type="Gene3D" id="1.10.10.10">
    <property type="entry name" value="Winged helix-like DNA-binding domain superfamily/Winged helix DNA-binding domain"/>
    <property type="match status" value="1"/>
</dbReference>
<keyword evidence="7" id="KW-1185">Reference proteome</keyword>
<comment type="similarity">
    <text evidence="1">Belongs to the sigma-70 factor family. ECF subfamily.</text>
</comment>
<dbReference type="InterPro" id="IPR039425">
    <property type="entry name" value="RNA_pol_sigma-70-like"/>
</dbReference>